<dbReference type="Proteomes" id="UP000216524">
    <property type="component" value="Unassembled WGS sequence"/>
</dbReference>
<dbReference type="PANTHER" id="PTHR43664:SF1">
    <property type="entry name" value="BETA-METHYLMALYL-COA DEHYDRATASE"/>
    <property type="match status" value="1"/>
</dbReference>
<comment type="caution">
    <text evidence="2">The sequence shown here is derived from an EMBL/GenBank/DDBJ whole genome shotgun (WGS) entry which is preliminary data.</text>
</comment>
<dbReference type="InterPro" id="IPR002539">
    <property type="entry name" value="MaoC-like_dom"/>
</dbReference>
<dbReference type="RefSeq" id="WP_094830096.1">
    <property type="nucleotide sequence ID" value="NZ_NEVV01000006.1"/>
</dbReference>
<gene>
    <name evidence="2" type="ORF">CAL23_18295</name>
</gene>
<organism evidence="2 3">
    <name type="scientific">Bordetella genomosp. 6</name>
    <dbReference type="NCBI Taxonomy" id="463024"/>
    <lineage>
        <taxon>Bacteria</taxon>
        <taxon>Pseudomonadati</taxon>
        <taxon>Pseudomonadota</taxon>
        <taxon>Betaproteobacteria</taxon>
        <taxon>Burkholderiales</taxon>
        <taxon>Alcaligenaceae</taxon>
        <taxon>Bordetella</taxon>
    </lineage>
</organism>
<evidence type="ECO:0000313" key="2">
    <source>
        <dbReference type="EMBL" id="OZI73124.1"/>
    </source>
</evidence>
<dbReference type="EMBL" id="NEVV01000006">
    <property type="protein sequence ID" value="OZI73124.1"/>
    <property type="molecule type" value="Genomic_DNA"/>
</dbReference>
<proteinExistence type="predicted"/>
<dbReference type="Pfam" id="PF01575">
    <property type="entry name" value="MaoC_dehydratas"/>
    <property type="match status" value="1"/>
</dbReference>
<dbReference type="PANTHER" id="PTHR43664">
    <property type="entry name" value="MONOAMINE OXIDASE-RELATED"/>
    <property type="match status" value="1"/>
</dbReference>
<sequence length="173" mass="18790">MTVIDTLPPAALEALRYDWEDLEPGLMVESAARTITESDVVSFAALSGDYNRLHTDAVYAGASKFGQRIAHGMLVASIMSGLNTRTVLNQCLEPSILGLLEMTYRFTRPTFVGDTIKVRITVTARRPSSDPGRGVVEFERLGINQHGDTVCACVAKLLLARRAPSPNSQPNEA</sequence>
<evidence type="ECO:0000313" key="3">
    <source>
        <dbReference type="Proteomes" id="UP000216524"/>
    </source>
</evidence>
<dbReference type="Gene3D" id="3.10.129.10">
    <property type="entry name" value="Hotdog Thioesterase"/>
    <property type="match status" value="1"/>
</dbReference>
<protein>
    <submittedName>
        <fullName evidence="2">Acyl dehydratase</fullName>
    </submittedName>
</protein>
<dbReference type="SUPFAM" id="SSF54637">
    <property type="entry name" value="Thioesterase/thiol ester dehydrase-isomerase"/>
    <property type="match status" value="1"/>
</dbReference>
<dbReference type="InterPro" id="IPR052342">
    <property type="entry name" value="MCH/BMMD"/>
</dbReference>
<keyword evidence="3" id="KW-1185">Reference proteome</keyword>
<reference evidence="2 3" key="1">
    <citation type="submission" date="2017-05" db="EMBL/GenBank/DDBJ databases">
        <title>Complete and WGS of Bordetella genogroups.</title>
        <authorList>
            <person name="Spilker T."/>
            <person name="Lipuma J."/>
        </authorList>
    </citation>
    <scope>NUCLEOTIDE SEQUENCE [LARGE SCALE GENOMIC DNA]</scope>
    <source>
        <strain evidence="2 3">AU3139</strain>
    </source>
</reference>
<name>A0ABX4FBR8_9BORD</name>
<accession>A0ABX4FBR8</accession>
<feature type="domain" description="MaoC-like" evidence="1">
    <location>
        <begin position="30"/>
        <end position="128"/>
    </location>
</feature>
<dbReference type="InterPro" id="IPR029069">
    <property type="entry name" value="HotDog_dom_sf"/>
</dbReference>
<evidence type="ECO:0000259" key="1">
    <source>
        <dbReference type="Pfam" id="PF01575"/>
    </source>
</evidence>